<evidence type="ECO:0000313" key="2">
    <source>
        <dbReference type="Proteomes" id="UP001328107"/>
    </source>
</evidence>
<sequence length="93" mass="10420">WFVETPEAPITNTIPEVQNRLTTAEPTAPYETNEKEKNAIHIKPPKLPVKIELPISLSDSGEFPITIETNRIGLRASRVAHRVPVARTVRVID</sequence>
<name>A0AAN5DEX2_9BILA</name>
<feature type="non-terminal residue" evidence="1">
    <location>
        <position position="1"/>
    </location>
</feature>
<accession>A0AAN5DEX2</accession>
<organism evidence="1 2">
    <name type="scientific">Pristionchus mayeri</name>
    <dbReference type="NCBI Taxonomy" id="1317129"/>
    <lineage>
        <taxon>Eukaryota</taxon>
        <taxon>Metazoa</taxon>
        <taxon>Ecdysozoa</taxon>
        <taxon>Nematoda</taxon>
        <taxon>Chromadorea</taxon>
        <taxon>Rhabditida</taxon>
        <taxon>Rhabditina</taxon>
        <taxon>Diplogasteromorpha</taxon>
        <taxon>Diplogasteroidea</taxon>
        <taxon>Neodiplogasteridae</taxon>
        <taxon>Pristionchus</taxon>
    </lineage>
</organism>
<gene>
    <name evidence="1" type="ORF">PMAYCL1PPCAC_32104</name>
</gene>
<reference evidence="2" key="1">
    <citation type="submission" date="2022-10" db="EMBL/GenBank/DDBJ databases">
        <title>Genome assembly of Pristionchus species.</title>
        <authorList>
            <person name="Yoshida K."/>
            <person name="Sommer R.J."/>
        </authorList>
    </citation>
    <scope>NUCLEOTIDE SEQUENCE [LARGE SCALE GENOMIC DNA]</scope>
    <source>
        <strain evidence="2">RS5460</strain>
    </source>
</reference>
<dbReference type="Proteomes" id="UP001328107">
    <property type="component" value="Unassembled WGS sequence"/>
</dbReference>
<feature type="non-terminal residue" evidence="1">
    <location>
        <position position="93"/>
    </location>
</feature>
<dbReference type="AlphaFoldDB" id="A0AAN5DEX2"/>
<protein>
    <submittedName>
        <fullName evidence="1">Uncharacterized protein</fullName>
    </submittedName>
</protein>
<evidence type="ECO:0000313" key="1">
    <source>
        <dbReference type="EMBL" id="GMR61909.1"/>
    </source>
</evidence>
<comment type="caution">
    <text evidence="1">The sequence shown here is derived from an EMBL/GenBank/DDBJ whole genome shotgun (WGS) entry which is preliminary data.</text>
</comment>
<keyword evidence="2" id="KW-1185">Reference proteome</keyword>
<dbReference type="EMBL" id="BTRK01000006">
    <property type="protein sequence ID" value="GMR61909.1"/>
    <property type="molecule type" value="Genomic_DNA"/>
</dbReference>
<proteinExistence type="predicted"/>